<reference evidence="2" key="1">
    <citation type="submission" date="2016-11" db="EMBL/GenBank/DDBJ databases">
        <title>The genome sequence of Colletotrichum cuscutae.</title>
        <authorList>
            <person name="Baroncelli R."/>
        </authorList>
    </citation>
    <scope>NUCLEOTIDE SEQUENCE</scope>
    <source>
        <strain evidence="2">IMI 304802</strain>
    </source>
</reference>
<feature type="compositionally biased region" description="Basic and acidic residues" evidence="1">
    <location>
        <begin position="646"/>
        <end position="657"/>
    </location>
</feature>
<feature type="region of interest" description="Disordered" evidence="1">
    <location>
        <begin position="695"/>
        <end position="724"/>
    </location>
</feature>
<name>A0AAJ0DM37_9PEZI</name>
<evidence type="ECO:0000313" key="3">
    <source>
        <dbReference type="Proteomes" id="UP001239213"/>
    </source>
</evidence>
<keyword evidence="3" id="KW-1185">Reference proteome</keyword>
<dbReference type="AlphaFoldDB" id="A0AAJ0DM37"/>
<comment type="caution">
    <text evidence="2">The sequence shown here is derived from an EMBL/GenBank/DDBJ whole genome shotgun (WGS) entry which is preliminary data.</text>
</comment>
<sequence>MALPVFDQHDISQNNDTWHVPPKKPNDLNEDFPPSASTIWAGSKSTRGFCELVIKSMPRTKSRWTEGGSPHGPCLDDRPCVLTGRRCRPFVENLSSSCNAPHFFGNAFALCSIREPVNHPWRGTFFQLHAGRMILSPVIECETWEVFKRASLGVRLVTKVGGTLRYLRLCGFHWKDGRFAGTTVLFPTHFRILIKVPKTPSIAIEMANNRSRQQGEPKLRDNCILWKSHDIVHFLTTQYADFDTKAAIRFGMGKLPSSLNLVLALSTYSRGGAGRKAEVGRNGRRRPSSTMGISKSSSQKWLSLYNASVVLNFNGDVEVSGERAKWANIYCSSSSLILSILIASNIAQSCSKGNKSTKQIHQTNPLNKSTKQTHQHTNHHLDSYQNTTSTRTYSTKSCNHGIYECPSTSLPLSGWAPSSNTGFFPTKEQKVVRKNLPASSTLWPSGEVPSGGAVDSRAGTDARIPGDYYYDLRHIDAGLAIMATIDGPEVHMVRATSRYLRRLLRDPPGGNNTRIKEGIMLDLAAHAGWHQEVLRLELGRTLERTGRAYSRGGSIVEQRKGRAGRVLDERETMVESSVKRLAPLTFGYFPRSVTGQSPKISPQYVIHGQKGVELKVWAKECRGTDPEQKTKEKTRAKSISSSLGRVVDRREDKKETAGRNQQGSGIDVEMANRPRLDYADMLTQATAFEEMFGRLHRMTTATSTRKAERDAEEEEEERNDSRLP</sequence>
<feature type="region of interest" description="Disordered" evidence="1">
    <location>
        <begin position="356"/>
        <end position="388"/>
    </location>
</feature>
<dbReference type="Proteomes" id="UP001239213">
    <property type="component" value="Unassembled WGS sequence"/>
</dbReference>
<feature type="region of interest" description="Disordered" evidence="1">
    <location>
        <begin position="1"/>
        <end position="31"/>
    </location>
</feature>
<evidence type="ECO:0000313" key="2">
    <source>
        <dbReference type="EMBL" id="KAK1492285.1"/>
    </source>
</evidence>
<organism evidence="2 3">
    <name type="scientific">Colletotrichum cuscutae</name>
    <dbReference type="NCBI Taxonomy" id="1209917"/>
    <lineage>
        <taxon>Eukaryota</taxon>
        <taxon>Fungi</taxon>
        <taxon>Dikarya</taxon>
        <taxon>Ascomycota</taxon>
        <taxon>Pezizomycotina</taxon>
        <taxon>Sordariomycetes</taxon>
        <taxon>Hypocreomycetidae</taxon>
        <taxon>Glomerellales</taxon>
        <taxon>Glomerellaceae</taxon>
        <taxon>Colletotrichum</taxon>
        <taxon>Colletotrichum acutatum species complex</taxon>
    </lineage>
</organism>
<feature type="compositionally biased region" description="Polar residues" evidence="1">
    <location>
        <begin position="356"/>
        <end position="370"/>
    </location>
</feature>
<feature type="region of interest" description="Disordered" evidence="1">
    <location>
        <begin position="623"/>
        <end position="669"/>
    </location>
</feature>
<dbReference type="EMBL" id="MPDP01000030">
    <property type="protein sequence ID" value="KAK1492285.1"/>
    <property type="molecule type" value="Genomic_DNA"/>
</dbReference>
<accession>A0AAJ0DM37</accession>
<feature type="compositionally biased region" description="Basic and acidic residues" evidence="1">
    <location>
        <begin position="623"/>
        <end position="635"/>
    </location>
</feature>
<evidence type="ECO:0000256" key="1">
    <source>
        <dbReference type="SAM" id="MobiDB-lite"/>
    </source>
</evidence>
<proteinExistence type="predicted"/>
<protein>
    <submittedName>
        <fullName evidence="2">Uncharacterized protein</fullName>
    </submittedName>
</protein>
<feature type="region of interest" description="Disordered" evidence="1">
    <location>
        <begin position="274"/>
        <end position="294"/>
    </location>
</feature>
<gene>
    <name evidence="2" type="ORF">CCUS01_14067</name>
</gene>